<evidence type="ECO:0000313" key="2">
    <source>
        <dbReference type="EMBL" id="TXC86306.1"/>
    </source>
</evidence>
<dbReference type="EMBL" id="JAZHGA010000037">
    <property type="protein sequence ID" value="MEM5344744.1"/>
    <property type="molecule type" value="Genomic_DNA"/>
</dbReference>
<reference evidence="2" key="2">
    <citation type="submission" date="2019-08" db="EMBL/GenBank/DDBJ databases">
        <authorList>
            <person name="Im W.-T."/>
        </authorList>
    </citation>
    <scope>NUCLEOTIDE SEQUENCE</scope>
    <source>
        <strain evidence="2">NF 2-5-3</strain>
    </source>
</reference>
<organism evidence="2 3">
    <name type="scientific">Paraburkholderia azotifigens</name>
    <dbReference type="NCBI Taxonomy" id="2057004"/>
    <lineage>
        <taxon>Bacteria</taxon>
        <taxon>Pseudomonadati</taxon>
        <taxon>Pseudomonadota</taxon>
        <taxon>Betaproteobacteria</taxon>
        <taxon>Burkholderiales</taxon>
        <taxon>Burkholderiaceae</taxon>
        <taxon>Paraburkholderia</taxon>
    </lineage>
</organism>
<evidence type="ECO:0000313" key="3">
    <source>
        <dbReference type="Proteomes" id="UP000321776"/>
    </source>
</evidence>
<accession>A0A5C6VP20</accession>
<dbReference type="Proteomes" id="UP001481677">
    <property type="component" value="Unassembled WGS sequence"/>
</dbReference>
<gene>
    <name evidence="2" type="ORF">FRZ40_01235</name>
    <name evidence="1" type="ORF">V4C56_34610</name>
</gene>
<dbReference type="RefSeq" id="WP_147233035.1">
    <property type="nucleotide sequence ID" value="NZ_JAZHFZ010000022.1"/>
</dbReference>
<evidence type="ECO:0000313" key="4">
    <source>
        <dbReference type="Proteomes" id="UP001481677"/>
    </source>
</evidence>
<sequence>MRVADLEGALLDYWVARADNLPKPHVDDGFCWIEEPACDGDPARALEAAFAPSTDWAQCGPIIERARIHLVPAAAGDHASWTGSVPAGAGTIEQVGATALIAAMRAFVASHFGDTVVDEPGAEAR</sequence>
<keyword evidence="4" id="KW-1185">Reference proteome</keyword>
<proteinExistence type="predicted"/>
<comment type="caution">
    <text evidence="2">The sequence shown here is derived from an EMBL/GenBank/DDBJ whole genome shotgun (WGS) entry which is preliminary data.</text>
</comment>
<dbReference type="AlphaFoldDB" id="A0A5C6VP20"/>
<dbReference type="Pfam" id="PF10765">
    <property type="entry name" value="Phage_P22_NinX"/>
    <property type="match status" value="1"/>
</dbReference>
<dbReference type="Proteomes" id="UP000321776">
    <property type="component" value="Unassembled WGS sequence"/>
</dbReference>
<reference evidence="1 4" key="3">
    <citation type="submission" date="2024-01" db="EMBL/GenBank/DDBJ databases">
        <title>The diversity of rhizobia nodulating Mimosa spp. in eleven states of Brazil covering several biomes is determined by host plant, location, and edaphic factors.</title>
        <authorList>
            <person name="Rouws L."/>
            <person name="Barauna A."/>
            <person name="Beukes C."/>
            <person name="De Faria S.M."/>
            <person name="Gross E."/>
            <person name="Dos Reis Junior F.B."/>
            <person name="Simon M."/>
            <person name="Maluk M."/>
            <person name="Odee D.W."/>
            <person name="Kenicer G."/>
            <person name="Young J.P.W."/>
            <person name="Reis V.M."/>
            <person name="Zilli J."/>
            <person name="James E.K."/>
        </authorList>
    </citation>
    <scope>NUCLEOTIDE SEQUENCE [LARGE SCALE GENOMIC DNA]</scope>
    <source>
        <strain evidence="1 4">JPY530</strain>
    </source>
</reference>
<evidence type="ECO:0000313" key="1">
    <source>
        <dbReference type="EMBL" id="MEM5344744.1"/>
    </source>
</evidence>
<name>A0A5C6VP20_9BURK</name>
<protein>
    <submittedName>
        <fullName evidence="2">DUF2591 domain-containing protein</fullName>
    </submittedName>
</protein>
<reference evidence="2 3" key="1">
    <citation type="journal article" date="2018" name="Int. J. Syst. Evol. Microbiol.">
        <title>Paraburkholderia azotifigens sp. nov., a nitrogen-fixing bacterium isolated from paddy soil.</title>
        <authorList>
            <person name="Choi G.M."/>
            <person name="Im W.T."/>
        </authorList>
    </citation>
    <scope>NUCLEOTIDE SEQUENCE [LARGE SCALE GENOMIC DNA]</scope>
    <source>
        <strain evidence="2 3">NF 2-5-3</strain>
    </source>
</reference>
<dbReference type="InterPro" id="IPR019701">
    <property type="entry name" value="Phage_P22_NinX"/>
</dbReference>
<dbReference type="EMBL" id="VOQS01000001">
    <property type="protein sequence ID" value="TXC86306.1"/>
    <property type="molecule type" value="Genomic_DNA"/>
</dbReference>